<dbReference type="Gene3D" id="3.40.80.10">
    <property type="entry name" value="Peptidoglycan recognition protein-like"/>
    <property type="match status" value="1"/>
</dbReference>
<gene>
    <name evidence="2" type="ORF">GCM10010421_59730</name>
</gene>
<dbReference type="SMART" id="SM00644">
    <property type="entry name" value="Ami_2"/>
    <property type="match status" value="1"/>
</dbReference>
<feature type="domain" description="N-acetylmuramoyl-L-alanine amidase" evidence="1">
    <location>
        <begin position="27"/>
        <end position="188"/>
    </location>
</feature>
<reference evidence="2 3" key="1">
    <citation type="journal article" date="2019" name="Int. J. Syst. Evol. Microbiol.">
        <title>The Global Catalogue of Microorganisms (GCM) 10K type strain sequencing project: providing services to taxonomists for standard genome sequencing and annotation.</title>
        <authorList>
            <consortium name="The Broad Institute Genomics Platform"/>
            <consortium name="The Broad Institute Genome Sequencing Center for Infectious Disease"/>
            <person name="Wu L."/>
            <person name="Ma J."/>
        </authorList>
    </citation>
    <scope>NUCLEOTIDE SEQUENCE [LARGE SCALE GENOMIC DNA]</scope>
    <source>
        <strain evidence="2 3">JCM 6922</strain>
    </source>
</reference>
<dbReference type="EMBL" id="BAAATK010000065">
    <property type="protein sequence ID" value="GAA2458396.1"/>
    <property type="molecule type" value="Genomic_DNA"/>
</dbReference>
<sequence>MADPLTAAQLVAALKDEGCTVDEVGGWRTHNRNHKGPWGPVHGVMVHHTVTGPGADVVGLIYDGRPDLPGPLATGCITKDGTVHLTGNGRANHAGGGDGDVLAAVIGESYGDYPPPTHEHDGSAGAVDGNARFYGWECENKGDGKDPWPRVQYVAMVRATAAVCRAHGWGHRSAIGHLEWSDWKPDPRGFDMKDFRRDVAACLALPAGQWEGEDDPMPQYVNLGIDRPYRLTPGTWDSIELTREWTDETGDHSSGGSVFARGPARFTGSVGLRFDGLPAGAVVQVRMSEFQGSEHRADHPVHEIVGTEGGTFAVVPLTKRLASGRNMRVRLLNQAGVPVTVSSVVLTVLVWKET</sequence>
<dbReference type="Pfam" id="PF01510">
    <property type="entry name" value="Amidase_2"/>
    <property type="match status" value="1"/>
</dbReference>
<accession>A0ABN3KII2</accession>
<protein>
    <recommendedName>
        <fullName evidence="1">N-acetylmuramoyl-L-alanine amidase domain-containing protein</fullName>
    </recommendedName>
</protein>
<dbReference type="InterPro" id="IPR002502">
    <property type="entry name" value="Amidase_domain"/>
</dbReference>
<evidence type="ECO:0000313" key="3">
    <source>
        <dbReference type="Proteomes" id="UP001500460"/>
    </source>
</evidence>
<keyword evidence="3" id="KW-1185">Reference proteome</keyword>
<name>A0ABN3KII2_9ACTN</name>
<dbReference type="InterPro" id="IPR036505">
    <property type="entry name" value="Amidase/PGRP_sf"/>
</dbReference>
<organism evidence="2 3">
    <name type="scientific">Streptomyces glaucus</name>
    <dbReference type="NCBI Taxonomy" id="284029"/>
    <lineage>
        <taxon>Bacteria</taxon>
        <taxon>Bacillati</taxon>
        <taxon>Actinomycetota</taxon>
        <taxon>Actinomycetes</taxon>
        <taxon>Kitasatosporales</taxon>
        <taxon>Streptomycetaceae</taxon>
        <taxon>Streptomyces</taxon>
    </lineage>
</organism>
<comment type="caution">
    <text evidence="2">The sequence shown here is derived from an EMBL/GenBank/DDBJ whole genome shotgun (WGS) entry which is preliminary data.</text>
</comment>
<dbReference type="RefSeq" id="WP_344609100.1">
    <property type="nucleotide sequence ID" value="NZ_BAAATK010000065.1"/>
</dbReference>
<dbReference type="SUPFAM" id="SSF55846">
    <property type="entry name" value="N-acetylmuramoyl-L-alanine amidase-like"/>
    <property type="match status" value="1"/>
</dbReference>
<dbReference type="Proteomes" id="UP001500460">
    <property type="component" value="Unassembled WGS sequence"/>
</dbReference>
<evidence type="ECO:0000259" key="1">
    <source>
        <dbReference type="SMART" id="SM00644"/>
    </source>
</evidence>
<evidence type="ECO:0000313" key="2">
    <source>
        <dbReference type="EMBL" id="GAA2458396.1"/>
    </source>
</evidence>
<proteinExistence type="predicted"/>